<keyword evidence="2 4" id="KW-0378">Hydrolase</keyword>
<dbReference type="PROSITE" id="PS00893">
    <property type="entry name" value="NUDIX_BOX"/>
    <property type="match status" value="1"/>
</dbReference>
<evidence type="ECO:0000256" key="1">
    <source>
        <dbReference type="ARBA" id="ARBA00001946"/>
    </source>
</evidence>
<accession>A0ABP7CTH6</accession>
<proteinExistence type="predicted"/>
<keyword evidence="5" id="KW-1185">Reference proteome</keyword>
<dbReference type="InterPro" id="IPR020084">
    <property type="entry name" value="NUDIX_hydrolase_CS"/>
</dbReference>
<protein>
    <submittedName>
        <fullName evidence="4">NUDIX hydrolase</fullName>
    </submittedName>
</protein>
<evidence type="ECO:0000313" key="4">
    <source>
        <dbReference type="EMBL" id="GAA3694353.1"/>
    </source>
</evidence>
<dbReference type="EMBL" id="BAAAYX010000002">
    <property type="protein sequence ID" value="GAA3694353.1"/>
    <property type="molecule type" value="Genomic_DNA"/>
</dbReference>
<name>A0ABP7CTH6_9ACTN</name>
<dbReference type="SUPFAM" id="SSF55811">
    <property type="entry name" value="Nudix"/>
    <property type="match status" value="1"/>
</dbReference>
<evidence type="ECO:0000256" key="2">
    <source>
        <dbReference type="ARBA" id="ARBA00022801"/>
    </source>
</evidence>
<dbReference type="InterPro" id="IPR000086">
    <property type="entry name" value="NUDIX_hydrolase_dom"/>
</dbReference>
<gene>
    <name evidence="4" type="ORF">GCM10022204_07720</name>
</gene>
<reference evidence="5" key="1">
    <citation type="journal article" date="2019" name="Int. J. Syst. Evol. Microbiol.">
        <title>The Global Catalogue of Microorganisms (GCM) 10K type strain sequencing project: providing services to taxonomists for standard genome sequencing and annotation.</title>
        <authorList>
            <consortium name="The Broad Institute Genomics Platform"/>
            <consortium name="The Broad Institute Genome Sequencing Center for Infectious Disease"/>
            <person name="Wu L."/>
            <person name="Ma J."/>
        </authorList>
    </citation>
    <scope>NUCLEOTIDE SEQUENCE [LARGE SCALE GENOMIC DNA]</scope>
    <source>
        <strain evidence="5">JCM 16548</strain>
    </source>
</reference>
<evidence type="ECO:0000313" key="5">
    <source>
        <dbReference type="Proteomes" id="UP001500051"/>
    </source>
</evidence>
<comment type="caution">
    <text evidence="4">The sequence shown here is derived from an EMBL/GenBank/DDBJ whole genome shotgun (WGS) entry which is preliminary data.</text>
</comment>
<dbReference type="RefSeq" id="WP_344810953.1">
    <property type="nucleotide sequence ID" value="NZ_BAAAYX010000002.1"/>
</dbReference>
<sequence>MEHDGNGWVSCDLGHRHWGRHGAAGLLIADLGRGDDPWILLQHRAAWTASGNTWGIPGGARDSHESSAEGALREAGEETGIGADDVRIGGELVDDHGRWAYVTVLATLVGPVVLVPQEESAELRWVPATRVTELDLHPGFAATWPVLRERLVDGG</sequence>
<dbReference type="Pfam" id="PF00293">
    <property type="entry name" value="NUDIX"/>
    <property type="match status" value="1"/>
</dbReference>
<dbReference type="PANTHER" id="PTHR43046:SF2">
    <property type="entry name" value="8-OXO-DGTP DIPHOSPHATASE-RELATED"/>
    <property type="match status" value="1"/>
</dbReference>
<dbReference type="PROSITE" id="PS51462">
    <property type="entry name" value="NUDIX"/>
    <property type="match status" value="1"/>
</dbReference>
<feature type="domain" description="Nudix hydrolase" evidence="3">
    <location>
        <begin position="19"/>
        <end position="148"/>
    </location>
</feature>
<dbReference type="GO" id="GO:0016787">
    <property type="term" value="F:hydrolase activity"/>
    <property type="evidence" value="ECO:0007669"/>
    <property type="project" value="UniProtKB-KW"/>
</dbReference>
<dbReference type="CDD" id="cd18877">
    <property type="entry name" value="NUDIX_Hydrolase"/>
    <property type="match status" value="1"/>
</dbReference>
<dbReference type="PANTHER" id="PTHR43046">
    <property type="entry name" value="GDP-MANNOSE MANNOSYL HYDROLASE"/>
    <property type="match status" value="1"/>
</dbReference>
<dbReference type="Gene3D" id="3.90.79.10">
    <property type="entry name" value="Nucleoside Triphosphate Pyrophosphohydrolase"/>
    <property type="match status" value="1"/>
</dbReference>
<dbReference type="InterPro" id="IPR015797">
    <property type="entry name" value="NUDIX_hydrolase-like_dom_sf"/>
</dbReference>
<comment type="cofactor">
    <cofactor evidence="1">
        <name>Mg(2+)</name>
        <dbReference type="ChEBI" id="CHEBI:18420"/>
    </cofactor>
</comment>
<evidence type="ECO:0000259" key="3">
    <source>
        <dbReference type="PROSITE" id="PS51462"/>
    </source>
</evidence>
<dbReference type="Proteomes" id="UP001500051">
    <property type="component" value="Unassembled WGS sequence"/>
</dbReference>
<organism evidence="4 5">
    <name type="scientific">Microlunatus aurantiacus</name>
    <dbReference type="NCBI Taxonomy" id="446786"/>
    <lineage>
        <taxon>Bacteria</taxon>
        <taxon>Bacillati</taxon>
        <taxon>Actinomycetota</taxon>
        <taxon>Actinomycetes</taxon>
        <taxon>Propionibacteriales</taxon>
        <taxon>Propionibacteriaceae</taxon>
        <taxon>Microlunatus</taxon>
    </lineage>
</organism>